<evidence type="ECO:0000313" key="2">
    <source>
        <dbReference type="Proteomes" id="UP000827814"/>
    </source>
</evidence>
<organism evidence="1 2">
    <name type="scientific">Haloarcula tailed virus 2</name>
    <dbReference type="NCBI Taxonomy" id="2877989"/>
    <lineage>
        <taxon>Viruses</taxon>
        <taxon>Duplodnaviria</taxon>
        <taxon>Heunggongvirae</taxon>
        <taxon>Uroviricota</taxon>
        <taxon>Caudoviricetes</taxon>
        <taxon>Thumleimavirales</taxon>
        <taxon>Soleiviridae</taxon>
        <taxon>Eilatmyovirus</taxon>
        <taxon>Eilatmyovirus salis</taxon>
        <taxon>Eilatmyovirus HATV2</taxon>
    </lineage>
</organism>
<protein>
    <submittedName>
        <fullName evidence="1">Uncharacterized protein</fullName>
    </submittedName>
</protein>
<evidence type="ECO:0000313" key="1">
    <source>
        <dbReference type="EMBL" id="UBF23223.1"/>
    </source>
</evidence>
<name>A0AAE9BZA5_9CAUD</name>
<dbReference type="Proteomes" id="UP000827814">
    <property type="component" value="Segment"/>
</dbReference>
<accession>A0AAE9BZA5</accession>
<reference evidence="1" key="1">
    <citation type="submission" date="2021-05" db="EMBL/GenBank/DDBJ databases">
        <title>Diversity, taxonomy and evolution of archaeal viruses of the class Caudoviricetes.</title>
        <authorList>
            <person name="Liu Y."/>
            <person name="Demina T.A."/>
            <person name="Roux S."/>
            <person name="Aiewsakun P."/>
            <person name="Kazlauskas D."/>
            <person name="Simmonds P."/>
            <person name="Prangishvili D."/>
            <person name="Oksanen H.M."/>
            <person name="Krupovic M."/>
        </authorList>
    </citation>
    <scope>NUCLEOTIDE SEQUENCE</scope>
    <source>
        <strain evidence="1">HATV-2/44</strain>
    </source>
</reference>
<keyword evidence="2" id="KW-1185">Reference proteome</keyword>
<sequence length="69" mass="7742">MDEFGESILTVCESSSQPCDSDNVEKIGESVDDNGNIYDLMICHECGDHGLVLREINETVKIEDTEKYE</sequence>
<gene>
    <name evidence="1" type="ORF">HATV-2_gp72</name>
</gene>
<proteinExistence type="predicted"/>
<dbReference type="EMBL" id="MZ334525">
    <property type="protein sequence ID" value="UBF23223.1"/>
    <property type="molecule type" value="Genomic_DNA"/>
</dbReference>